<gene>
    <name evidence="1" type="ORF">AYBTSS11_LOCUS20911</name>
</gene>
<sequence>MPLKQQKMNYKITTIEAKVTLLEAEVHRPVTTVDSIQIQTMLILEKPEVLSLNQEKKKVRMLKPVIGMKSKATRMQHTLYDWVDWRLQLWLPEKIECGQKSLEMSTATVSNK</sequence>
<dbReference type="Gramene" id="rna-AYBTSS11_LOCUS20911">
    <property type="protein sequence ID" value="CAJ1965574.1"/>
    <property type="gene ID" value="gene-AYBTSS11_LOCUS20911"/>
</dbReference>
<protein>
    <submittedName>
        <fullName evidence="1">Uncharacterized protein</fullName>
    </submittedName>
</protein>
<proteinExistence type="predicted"/>
<dbReference type="EMBL" id="OY731403">
    <property type="protein sequence ID" value="CAJ1965574.1"/>
    <property type="molecule type" value="Genomic_DNA"/>
</dbReference>
<accession>A0AA86VT99</accession>
<dbReference type="Proteomes" id="UP001189624">
    <property type="component" value="Chromosome 6"/>
</dbReference>
<evidence type="ECO:0000313" key="2">
    <source>
        <dbReference type="Proteomes" id="UP001189624"/>
    </source>
</evidence>
<reference evidence="1" key="1">
    <citation type="submission" date="2023-10" db="EMBL/GenBank/DDBJ databases">
        <authorList>
            <person name="Domelevo Entfellner J.-B."/>
        </authorList>
    </citation>
    <scope>NUCLEOTIDE SEQUENCE</scope>
</reference>
<evidence type="ECO:0000313" key="1">
    <source>
        <dbReference type="EMBL" id="CAJ1965574.1"/>
    </source>
</evidence>
<dbReference type="AlphaFoldDB" id="A0AA86VT99"/>
<name>A0AA86VT99_9FABA</name>
<organism evidence="1 2">
    <name type="scientific">Sphenostylis stenocarpa</name>
    <dbReference type="NCBI Taxonomy" id="92480"/>
    <lineage>
        <taxon>Eukaryota</taxon>
        <taxon>Viridiplantae</taxon>
        <taxon>Streptophyta</taxon>
        <taxon>Embryophyta</taxon>
        <taxon>Tracheophyta</taxon>
        <taxon>Spermatophyta</taxon>
        <taxon>Magnoliopsida</taxon>
        <taxon>eudicotyledons</taxon>
        <taxon>Gunneridae</taxon>
        <taxon>Pentapetalae</taxon>
        <taxon>rosids</taxon>
        <taxon>fabids</taxon>
        <taxon>Fabales</taxon>
        <taxon>Fabaceae</taxon>
        <taxon>Papilionoideae</taxon>
        <taxon>50 kb inversion clade</taxon>
        <taxon>NPAAA clade</taxon>
        <taxon>indigoferoid/millettioid clade</taxon>
        <taxon>Phaseoleae</taxon>
        <taxon>Sphenostylis</taxon>
    </lineage>
</organism>
<keyword evidence="2" id="KW-1185">Reference proteome</keyword>